<gene>
    <name evidence="1" type="ORF">PGO_112190</name>
</gene>
<comment type="caution">
    <text evidence="1">The sequence shown here is derived from an EMBL/GenBank/DDBJ whole genome shotgun (WGS) entry which is preliminary data.</text>
</comment>
<dbReference type="AlphaFoldDB" id="A0A1Y1JGV6"/>
<dbReference type="OMA" id="YIYEYTP"/>
<reference evidence="2" key="1">
    <citation type="submission" date="2017-04" db="EMBL/GenBank/DDBJ databases">
        <title>Plasmodium gonderi genome.</title>
        <authorList>
            <person name="Arisue N."/>
            <person name="Honma H."/>
            <person name="Kawai S."/>
            <person name="Tougan T."/>
            <person name="Tanabe K."/>
            <person name="Horii T."/>
        </authorList>
    </citation>
    <scope>NUCLEOTIDE SEQUENCE [LARGE SCALE GENOMIC DNA]</scope>
    <source>
        <strain evidence="2">ATCC 30045</strain>
    </source>
</reference>
<dbReference type="RefSeq" id="XP_028544358.1">
    <property type="nucleotide sequence ID" value="XM_028688557.1"/>
</dbReference>
<protein>
    <submittedName>
        <fullName evidence="1">Uncharacterized protein</fullName>
    </submittedName>
</protein>
<evidence type="ECO:0000313" key="1">
    <source>
        <dbReference type="EMBL" id="GAW81769.1"/>
    </source>
</evidence>
<keyword evidence="2" id="KW-1185">Reference proteome</keyword>
<dbReference type="EMBL" id="BDQF01000012">
    <property type="protein sequence ID" value="GAW81769.1"/>
    <property type="molecule type" value="Genomic_DNA"/>
</dbReference>
<name>A0A1Y1JGV6_PLAGO</name>
<dbReference type="OrthoDB" id="391656at2759"/>
<organism evidence="1 2">
    <name type="scientific">Plasmodium gonderi</name>
    <dbReference type="NCBI Taxonomy" id="77519"/>
    <lineage>
        <taxon>Eukaryota</taxon>
        <taxon>Sar</taxon>
        <taxon>Alveolata</taxon>
        <taxon>Apicomplexa</taxon>
        <taxon>Aconoidasida</taxon>
        <taxon>Haemosporida</taxon>
        <taxon>Plasmodiidae</taxon>
        <taxon>Plasmodium</taxon>
        <taxon>Plasmodium (Plasmodium)</taxon>
    </lineage>
</organism>
<accession>A0A1Y1JGV6</accession>
<dbReference type="GeneID" id="39748498"/>
<sequence>MKKIKLNITREEDNLQSNIYYVCEKNILISRLNLTINCDENNIEDDEIVETNKIEINNNSNIDKREKKEKCFNIKISYSDELNNLYLNNVINNLYDYIFESKTNDFNINKNHRWHVFINMYIYEYTPYIYDHICNVINVHLSLLLIPLCFYDFDHKWYRCIKSYEELEKLLSVSSSSNDGKLNEDSSECTHLNGDTLNDHTMNCEFLHKKSEEEGEIPSDILILDKNQQNKKIIINQLENYNFDLFVEIKNDGAEGAGLFKRVLINFIPILRTVNVDDQFVYVIKFVEYHDFLLNTQNIDDYIYNNIIKKYKFSNFTKCTFIDSFRSIKGADKFDLNENYYILYNANNAATDETSILEDSKETIQFYYDFILNYCTGYFTKNFVK</sequence>
<proteinExistence type="predicted"/>
<dbReference type="Proteomes" id="UP000195521">
    <property type="component" value="Unassembled WGS sequence"/>
</dbReference>
<evidence type="ECO:0000313" key="2">
    <source>
        <dbReference type="Proteomes" id="UP000195521"/>
    </source>
</evidence>